<dbReference type="InterPro" id="IPR028203">
    <property type="entry name" value="PSII_CF48-like_dom"/>
</dbReference>
<dbReference type="PATRIC" id="fig|320787.5.peg.1310"/>
<dbReference type="EMBL" id="CP012040">
    <property type="protein sequence ID" value="AKP50635.1"/>
    <property type="molecule type" value="Genomic_DNA"/>
</dbReference>
<dbReference type="PANTHER" id="PTHR47199:SF2">
    <property type="entry name" value="PHOTOSYSTEM II STABILITY_ASSEMBLY FACTOR HCF136, CHLOROPLASTIC"/>
    <property type="match status" value="1"/>
</dbReference>
<evidence type="ECO:0000259" key="3">
    <source>
        <dbReference type="PROSITE" id="PS00867"/>
    </source>
</evidence>
<name>A0A0H4PBY4_9BACT</name>
<dbReference type="InterPro" id="IPR045829">
    <property type="entry name" value="PKD_6"/>
</dbReference>
<reference evidence="4 5" key="1">
    <citation type="submission" date="2015-07" db="EMBL/GenBank/DDBJ databases">
        <authorList>
            <person name="Kim K.M."/>
        </authorList>
    </citation>
    <scope>NUCLEOTIDE SEQUENCE [LARGE SCALE GENOMIC DNA]</scope>
    <source>
        <strain evidence="4 5">KCTC 12363</strain>
    </source>
</reference>
<dbReference type="PROSITE" id="PS00867">
    <property type="entry name" value="CPSASE_2"/>
    <property type="match status" value="1"/>
</dbReference>
<dbReference type="InterPro" id="IPR015943">
    <property type="entry name" value="WD40/YVTN_repeat-like_dom_sf"/>
</dbReference>
<evidence type="ECO:0000256" key="2">
    <source>
        <dbReference type="ARBA" id="ARBA00023276"/>
    </source>
</evidence>
<dbReference type="SUPFAM" id="SSF110296">
    <property type="entry name" value="Oligoxyloglucan reducing end-specific cellobiohydrolase"/>
    <property type="match status" value="3"/>
</dbReference>
<evidence type="ECO:0000313" key="4">
    <source>
        <dbReference type="EMBL" id="AKP50635.1"/>
    </source>
</evidence>
<keyword evidence="2" id="KW-0604">Photosystem II</keyword>
<dbReference type="Pfam" id="PF14870">
    <property type="entry name" value="PSII_BNR"/>
    <property type="match status" value="2"/>
</dbReference>
<dbReference type="OrthoDB" id="9757809at2"/>
<organism evidence="4 5">
    <name type="scientific">Cyclobacterium amurskyense</name>
    <dbReference type="NCBI Taxonomy" id="320787"/>
    <lineage>
        <taxon>Bacteria</taxon>
        <taxon>Pseudomonadati</taxon>
        <taxon>Bacteroidota</taxon>
        <taxon>Cytophagia</taxon>
        <taxon>Cytophagales</taxon>
        <taxon>Cyclobacteriaceae</taxon>
        <taxon>Cyclobacterium</taxon>
    </lineage>
</organism>
<dbReference type="Pfam" id="PF19408">
    <property type="entry name" value="PKD_6"/>
    <property type="match status" value="3"/>
</dbReference>
<dbReference type="Gene3D" id="2.130.10.10">
    <property type="entry name" value="YVTN repeat-like/Quinoprotein amine dehydrogenase"/>
    <property type="match status" value="2"/>
</dbReference>
<dbReference type="InterPro" id="IPR005479">
    <property type="entry name" value="CPAse_ATP-bd"/>
</dbReference>
<dbReference type="Proteomes" id="UP000036520">
    <property type="component" value="Chromosome"/>
</dbReference>
<protein>
    <recommendedName>
        <fullName evidence="3">Carbamoyl phosphate synthase ATP-binding domain-containing protein</fullName>
    </recommendedName>
</protein>
<dbReference type="STRING" id="320787.CA2015_1186"/>
<dbReference type="GO" id="GO:0005524">
    <property type="term" value="F:ATP binding"/>
    <property type="evidence" value="ECO:0007669"/>
    <property type="project" value="InterPro"/>
</dbReference>
<evidence type="ECO:0000256" key="1">
    <source>
        <dbReference type="ARBA" id="ARBA00022531"/>
    </source>
</evidence>
<dbReference type="GO" id="GO:0009523">
    <property type="term" value="C:photosystem II"/>
    <property type="evidence" value="ECO:0007669"/>
    <property type="project" value="UniProtKB-KW"/>
</dbReference>
<dbReference type="PANTHER" id="PTHR47199">
    <property type="entry name" value="PHOTOSYSTEM II STABILITY/ASSEMBLY FACTOR HCF136, CHLOROPLASTIC"/>
    <property type="match status" value="1"/>
</dbReference>
<dbReference type="GO" id="GO:0015979">
    <property type="term" value="P:photosynthesis"/>
    <property type="evidence" value="ECO:0007669"/>
    <property type="project" value="UniProtKB-KW"/>
</dbReference>
<sequence>MKRGLLLCFFGLLLIQIGFGQSWRRVGDWGNDYKSIKWVNTNVGFIGGENILLKSIDGGLSWVELKLPMRLDVMDLSFFDEQNGILLSENGQIFKTINAGISWTSPSFPADLKLNKVLHVDENRLMISGENGLVLRSVNAGQSWTVSNLPTEAIINKIFFVDPELGYAVSSNAEIFKTLNTGESWEKYDSGFDVSLNSLYFINDTIGYAVGDQGAIIKTEDGALNWQFINSGIDTDLTDVVFNPSYPLIGVISGDGGTILRTTNAGLTFIEVNPRSDQDIESLSIRPNTNNVLGVASSGVVISSNNTGSSWSIRLSGTASDFRGVAFTTDMKGYVVGDDGLILLTSDGGNRFTDRSRPISLPFNSLFFNSANIGFISGDNGNIISTRNSGANWTTLNPGTNKNVNGLYFFDFNKGIAVGDQGLITITENQGVNWQTVSSGMANYNLKDVFFFNENDGVIIGEKGLVLISSNGGFDWEKVNIGSNADLKAIAILDEVTAIAVSTSSAVFKTRDKGLNWEPLQTGFNTPLSDIAFLDESVGFITGENGLIIRTFDGGDSWEKLETGTFQNFTGISFGDLNVGYVVGENGIFYQYTCQVPDVIPTIFGEDNICLSQQIYSIQDLGLDGEEYDWRVDGGSVIQGQGSSRVVVRWDTPGRNAVMVRGKNSCGNGETTALEVIVSEEPKQTTTIQGEGVVCVNTLEEYMVDSIPGTEYFWEATGGVVREGQGTSAITIEWTNLNEQRLTVSSINPCGQGPTTQKDIRVITIPDQPSVISGNVRVGFQEADYEITGEQDINYQWSIGSGGEIISGQGTPSIRVDWTTPGDHVVEVTPINACNQGPSRVLSVNVNLITSVAEEAEDENIEIFPSPSFGGDIHVALKGIAGVNYIGVYNAMGLKIKEVPTNEGQFVYFINNLPKGLHVLIIRTRTSEFKRKILVL</sequence>
<keyword evidence="5" id="KW-1185">Reference proteome</keyword>
<dbReference type="KEGG" id="camu:CA2015_1186"/>
<dbReference type="AlphaFoldDB" id="A0A0H4PBY4"/>
<gene>
    <name evidence="4" type="ORF">CA2015_1186</name>
</gene>
<accession>A0A0H4PBY4</accession>
<keyword evidence="1" id="KW-0602">Photosynthesis</keyword>
<feature type="domain" description="Carbamoyl phosphate synthase ATP-binding" evidence="3">
    <location>
        <begin position="269"/>
        <end position="276"/>
    </location>
</feature>
<evidence type="ECO:0000313" key="5">
    <source>
        <dbReference type="Proteomes" id="UP000036520"/>
    </source>
</evidence>
<dbReference type="RefSeq" id="WP_048641061.1">
    <property type="nucleotide sequence ID" value="NZ_CP012040.1"/>
</dbReference>
<proteinExistence type="predicted"/>